<dbReference type="AlphaFoldDB" id="A0A077M436"/>
<protein>
    <submittedName>
        <fullName evidence="1">Putative secreted protein</fullName>
    </submittedName>
</protein>
<dbReference type="STRING" id="1193518.BN13_10052"/>
<dbReference type="InterPro" id="IPR025324">
    <property type="entry name" value="DUF4230"/>
</dbReference>
<evidence type="ECO:0000313" key="1">
    <source>
        <dbReference type="EMBL" id="CCI51314.1"/>
    </source>
</evidence>
<sequence length="229" mass="24071">MTSPPSLRQRTWMPLAVVAVGVLALSILFAGALGSLRDALFGTDAAPAPGDTTLLEIRKTAELRAATGSFSVPVYYGFDEDKGLLRKIVPDVIDENSGVAIYQGSIDALIDLKALQDRNITADKAAGTLTITVPTPALTTPKIDLTKSRIVAQQRGIGTRVGDFFASAPLEQRQALDQAAVQALQQAAAESGLQATARENGRDFLTALGHQLGFATVTIVYADEPGALP</sequence>
<proteinExistence type="predicted"/>
<reference evidence="1 2" key="1">
    <citation type="journal article" date="2013" name="ISME J.">
        <title>A metabolic model for members of the genus Tetrasphaera involved in enhanced biological phosphorus removal.</title>
        <authorList>
            <person name="Kristiansen R."/>
            <person name="Nguyen H.T.T."/>
            <person name="Saunders A.M."/>
            <person name="Nielsen J.L."/>
            <person name="Wimmer R."/>
            <person name="Le V.Q."/>
            <person name="McIlroy S.J."/>
            <person name="Petrovski S."/>
            <person name="Seviour R.J."/>
            <person name="Calteau A."/>
            <person name="Nielsen K.L."/>
            <person name="Nielsen P.H."/>
        </authorList>
    </citation>
    <scope>NUCLEOTIDE SEQUENCE [LARGE SCALE GENOMIC DNA]</scope>
    <source>
        <strain evidence="1 2">Ben 74</strain>
    </source>
</reference>
<organism evidence="1 2">
    <name type="scientific">Nostocoides jenkinsii Ben 74</name>
    <dbReference type="NCBI Taxonomy" id="1193518"/>
    <lineage>
        <taxon>Bacteria</taxon>
        <taxon>Bacillati</taxon>
        <taxon>Actinomycetota</taxon>
        <taxon>Actinomycetes</taxon>
        <taxon>Micrococcales</taxon>
        <taxon>Intrasporangiaceae</taxon>
        <taxon>Nostocoides</taxon>
    </lineage>
</organism>
<dbReference type="OrthoDB" id="3366858at2"/>
<gene>
    <name evidence="1" type="ORF">BN13_10052</name>
</gene>
<dbReference type="Proteomes" id="UP000035720">
    <property type="component" value="Unassembled WGS sequence"/>
</dbReference>
<comment type="caution">
    <text evidence="1">The sequence shown here is derived from an EMBL/GenBank/DDBJ whole genome shotgun (WGS) entry which is preliminary data.</text>
</comment>
<dbReference type="EMBL" id="CAJC01000001">
    <property type="protein sequence ID" value="CCI51314.1"/>
    <property type="molecule type" value="Genomic_DNA"/>
</dbReference>
<evidence type="ECO:0000313" key="2">
    <source>
        <dbReference type="Proteomes" id="UP000035720"/>
    </source>
</evidence>
<dbReference type="Pfam" id="PF14014">
    <property type="entry name" value="DUF4230"/>
    <property type="match status" value="1"/>
</dbReference>
<accession>A0A077M436</accession>
<keyword evidence="2" id="KW-1185">Reference proteome</keyword>
<dbReference type="RefSeq" id="WP_084733464.1">
    <property type="nucleotide sequence ID" value="NZ_HF571038.1"/>
</dbReference>
<name>A0A077M436_9MICO</name>